<dbReference type="Proteomes" id="UP001301958">
    <property type="component" value="Unassembled WGS sequence"/>
</dbReference>
<accession>A0AAN6YMH8</accession>
<evidence type="ECO:0000259" key="3">
    <source>
        <dbReference type="SMART" id="SM00829"/>
    </source>
</evidence>
<keyword evidence="5" id="KW-1185">Reference proteome</keyword>
<evidence type="ECO:0000313" key="4">
    <source>
        <dbReference type="EMBL" id="KAK4221265.1"/>
    </source>
</evidence>
<comment type="similarity">
    <text evidence="1">Belongs to the zinc-containing alcohol dehydrogenase family.</text>
</comment>
<dbReference type="AlphaFoldDB" id="A0AAN6YMH8"/>
<dbReference type="InterPro" id="IPR011032">
    <property type="entry name" value="GroES-like_sf"/>
</dbReference>
<dbReference type="Pfam" id="PF08240">
    <property type="entry name" value="ADH_N"/>
    <property type="match status" value="1"/>
</dbReference>
<dbReference type="SUPFAM" id="SSF51735">
    <property type="entry name" value="NAD(P)-binding Rossmann-fold domains"/>
    <property type="match status" value="1"/>
</dbReference>
<dbReference type="SMART" id="SM00829">
    <property type="entry name" value="PKS_ER"/>
    <property type="match status" value="1"/>
</dbReference>
<dbReference type="EMBL" id="MU865566">
    <property type="protein sequence ID" value="KAK4221265.1"/>
    <property type="molecule type" value="Genomic_DNA"/>
</dbReference>
<sequence length="432" mass="45286">MCHVGHRSYASFTPGLRPGQRFGLDYLLWFSLLDPDDPIYNPDFLFSADTSKRDLNSYYLKMPSATPAAKTIQQYVASKKGGPFQMTTAPYPVPGPDEICIRNRAVGLNPLDWKNLHLGMMVESWPCIFGIDTAGVVEVVGKNVTGIKAGDAVMSLAGHGGRAGAFQDVTTVPANFACRKPAAFTFEQAASVPICYLTAVSAIIKGLGIPLPHLREPPKTNLPNLDDLTSPLTASKGPELPVQPAEITSVLLLGGSSGVGGSAVQLLRQALPDLVIITTNSPAHKEKVTKLGATAWVDRNLPSAQLVKAIKQASPYGKGVDAIIDAVAAAADSNGAVFDAFKGDGPKLYSQVMTGTKVNVPDGVKAATVVGRMAFQVDGAGAAMTKLVDLVDAGKFKLPLEIEVVGKGLESIGAGLEKLKAGVSGKKLVVSL</sequence>
<evidence type="ECO:0000256" key="2">
    <source>
        <dbReference type="ARBA" id="ARBA00023002"/>
    </source>
</evidence>
<dbReference type="PANTHER" id="PTHR45348">
    <property type="entry name" value="HYPOTHETICAL OXIDOREDUCTASE (EUROFUNG)"/>
    <property type="match status" value="1"/>
</dbReference>
<dbReference type="InterPro" id="IPR036291">
    <property type="entry name" value="NAD(P)-bd_dom_sf"/>
</dbReference>
<dbReference type="SUPFAM" id="SSF50129">
    <property type="entry name" value="GroES-like"/>
    <property type="match status" value="1"/>
</dbReference>
<feature type="domain" description="Enoyl reductase (ER)" evidence="3">
    <location>
        <begin position="81"/>
        <end position="429"/>
    </location>
</feature>
<reference evidence="4" key="1">
    <citation type="journal article" date="2023" name="Mol. Phylogenet. Evol.">
        <title>Genome-scale phylogeny and comparative genomics of the fungal order Sordariales.</title>
        <authorList>
            <person name="Hensen N."/>
            <person name="Bonometti L."/>
            <person name="Westerberg I."/>
            <person name="Brannstrom I.O."/>
            <person name="Guillou S."/>
            <person name="Cros-Aarteil S."/>
            <person name="Calhoun S."/>
            <person name="Haridas S."/>
            <person name="Kuo A."/>
            <person name="Mondo S."/>
            <person name="Pangilinan J."/>
            <person name="Riley R."/>
            <person name="LaButti K."/>
            <person name="Andreopoulos B."/>
            <person name="Lipzen A."/>
            <person name="Chen C."/>
            <person name="Yan M."/>
            <person name="Daum C."/>
            <person name="Ng V."/>
            <person name="Clum A."/>
            <person name="Steindorff A."/>
            <person name="Ohm R.A."/>
            <person name="Martin F."/>
            <person name="Silar P."/>
            <person name="Natvig D.O."/>
            <person name="Lalanne C."/>
            <person name="Gautier V."/>
            <person name="Ament-Velasquez S.L."/>
            <person name="Kruys A."/>
            <person name="Hutchinson M.I."/>
            <person name="Powell A.J."/>
            <person name="Barry K."/>
            <person name="Miller A.N."/>
            <person name="Grigoriev I.V."/>
            <person name="Debuchy R."/>
            <person name="Gladieux P."/>
            <person name="Hiltunen Thoren M."/>
            <person name="Johannesson H."/>
        </authorList>
    </citation>
    <scope>NUCLEOTIDE SEQUENCE</scope>
    <source>
        <strain evidence="4">CBS 990.96</strain>
    </source>
</reference>
<dbReference type="PANTHER" id="PTHR45348:SF2">
    <property type="entry name" value="ZINC-TYPE ALCOHOL DEHYDROGENASE-LIKE PROTEIN C2E1P3.01"/>
    <property type="match status" value="1"/>
</dbReference>
<dbReference type="Gene3D" id="3.90.180.10">
    <property type="entry name" value="Medium-chain alcohol dehydrogenases, catalytic domain"/>
    <property type="match status" value="1"/>
</dbReference>
<protein>
    <submittedName>
        <fullName evidence="4">Chaperonin 10-like protein</fullName>
    </submittedName>
</protein>
<dbReference type="InterPro" id="IPR013154">
    <property type="entry name" value="ADH-like_N"/>
</dbReference>
<dbReference type="CDD" id="cd08249">
    <property type="entry name" value="enoyl_reductase_like"/>
    <property type="match status" value="1"/>
</dbReference>
<dbReference type="GO" id="GO:0016651">
    <property type="term" value="F:oxidoreductase activity, acting on NAD(P)H"/>
    <property type="evidence" value="ECO:0007669"/>
    <property type="project" value="InterPro"/>
</dbReference>
<keyword evidence="2" id="KW-0560">Oxidoreductase</keyword>
<reference evidence="4" key="2">
    <citation type="submission" date="2023-05" db="EMBL/GenBank/DDBJ databases">
        <authorList>
            <consortium name="Lawrence Berkeley National Laboratory"/>
            <person name="Steindorff A."/>
            <person name="Hensen N."/>
            <person name="Bonometti L."/>
            <person name="Westerberg I."/>
            <person name="Brannstrom I.O."/>
            <person name="Guillou S."/>
            <person name="Cros-Aarteil S."/>
            <person name="Calhoun S."/>
            <person name="Haridas S."/>
            <person name="Kuo A."/>
            <person name="Mondo S."/>
            <person name="Pangilinan J."/>
            <person name="Riley R."/>
            <person name="Labutti K."/>
            <person name="Andreopoulos B."/>
            <person name="Lipzen A."/>
            <person name="Chen C."/>
            <person name="Yanf M."/>
            <person name="Daum C."/>
            <person name="Ng V."/>
            <person name="Clum A."/>
            <person name="Ohm R."/>
            <person name="Martin F."/>
            <person name="Silar P."/>
            <person name="Natvig D."/>
            <person name="Lalanne C."/>
            <person name="Gautier V."/>
            <person name="Ament-Velasquez S.L."/>
            <person name="Kruys A."/>
            <person name="Hutchinson M.I."/>
            <person name="Powell A.J."/>
            <person name="Barry K."/>
            <person name="Miller A.N."/>
            <person name="Grigoriev I.V."/>
            <person name="Debuchy R."/>
            <person name="Gladieux P."/>
            <person name="Thoren M.H."/>
            <person name="Johannesson H."/>
        </authorList>
    </citation>
    <scope>NUCLEOTIDE SEQUENCE</scope>
    <source>
        <strain evidence="4">CBS 990.96</strain>
    </source>
</reference>
<dbReference type="Gene3D" id="3.40.50.720">
    <property type="entry name" value="NAD(P)-binding Rossmann-like Domain"/>
    <property type="match status" value="1"/>
</dbReference>
<dbReference type="InterPro" id="IPR047122">
    <property type="entry name" value="Trans-enoyl_RdTase-like"/>
</dbReference>
<evidence type="ECO:0000256" key="1">
    <source>
        <dbReference type="ARBA" id="ARBA00008072"/>
    </source>
</evidence>
<evidence type="ECO:0000313" key="5">
    <source>
        <dbReference type="Proteomes" id="UP001301958"/>
    </source>
</evidence>
<gene>
    <name evidence="4" type="ORF">QBC38DRAFT_492415</name>
</gene>
<organism evidence="4 5">
    <name type="scientific">Podospora fimiseda</name>
    <dbReference type="NCBI Taxonomy" id="252190"/>
    <lineage>
        <taxon>Eukaryota</taxon>
        <taxon>Fungi</taxon>
        <taxon>Dikarya</taxon>
        <taxon>Ascomycota</taxon>
        <taxon>Pezizomycotina</taxon>
        <taxon>Sordariomycetes</taxon>
        <taxon>Sordariomycetidae</taxon>
        <taxon>Sordariales</taxon>
        <taxon>Podosporaceae</taxon>
        <taxon>Podospora</taxon>
    </lineage>
</organism>
<proteinExistence type="inferred from homology"/>
<comment type="caution">
    <text evidence="4">The sequence shown here is derived from an EMBL/GenBank/DDBJ whole genome shotgun (WGS) entry which is preliminary data.</text>
</comment>
<name>A0AAN6YMH8_9PEZI</name>
<dbReference type="InterPro" id="IPR020843">
    <property type="entry name" value="ER"/>
</dbReference>